<keyword evidence="2" id="KW-1185">Reference proteome</keyword>
<dbReference type="Proteomes" id="UP001199916">
    <property type="component" value="Unassembled WGS sequence"/>
</dbReference>
<gene>
    <name evidence="1" type="ORF">LQV63_20110</name>
</gene>
<name>A0ABS8YM02_9BACL</name>
<reference evidence="1 2" key="1">
    <citation type="submission" date="2021-11" db="EMBL/GenBank/DDBJ databases">
        <title>Draft genome sequence of Paenibacillus profundus YoMME, a new Gram-positive bacteria with exoelectrogenic properties.</title>
        <authorList>
            <person name="Hubenova Y."/>
            <person name="Hubenova E."/>
            <person name="Manasiev Y."/>
            <person name="Peykov S."/>
            <person name="Mitov M."/>
        </authorList>
    </citation>
    <scope>NUCLEOTIDE SEQUENCE [LARGE SCALE GENOMIC DNA]</scope>
    <source>
        <strain evidence="1 2">YoMME</strain>
    </source>
</reference>
<accession>A0ABS8YM02</accession>
<protein>
    <submittedName>
        <fullName evidence="1">Uncharacterized protein</fullName>
    </submittedName>
</protein>
<evidence type="ECO:0000313" key="2">
    <source>
        <dbReference type="Proteomes" id="UP001199916"/>
    </source>
</evidence>
<evidence type="ECO:0000313" key="1">
    <source>
        <dbReference type="EMBL" id="MCE5171595.1"/>
    </source>
</evidence>
<comment type="caution">
    <text evidence="1">The sequence shown here is derived from an EMBL/GenBank/DDBJ whole genome shotgun (WGS) entry which is preliminary data.</text>
</comment>
<organism evidence="1 2">
    <name type="scientific">Paenibacillus profundus</name>
    <dbReference type="NCBI Taxonomy" id="1173085"/>
    <lineage>
        <taxon>Bacteria</taxon>
        <taxon>Bacillati</taxon>
        <taxon>Bacillota</taxon>
        <taxon>Bacilli</taxon>
        <taxon>Bacillales</taxon>
        <taxon>Paenibacillaceae</taxon>
        <taxon>Paenibacillus</taxon>
    </lineage>
</organism>
<dbReference type="EMBL" id="JAJNBZ010000019">
    <property type="protein sequence ID" value="MCE5171595.1"/>
    <property type="molecule type" value="Genomic_DNA"/>
</dbReference>
<sequence>MTKHGIALEHNDWNDFRANVTWFIQAKDTVEIEDIQEEGMELTAPFQEVFPQLSTLLAKARVTNVTRPWI</sequence>
<proteinExistence type="predicted"/>